<dbReference type="EMBL" id="BPLR01018302">
    <property type="protein sequence ID" value="GIY98510.1"/>
    <property type="molecule type" value="Genomic_DNA"/>
</dbReference>
<comment type="caution">
    <text evidence="1">The sequence shown here is derived from an EMBL/GenBank/DDBJ whole genome shotgun (WGS) entry which is preliminary data.</text>
</comment>
<sequence>MKKSSTCLMYHLHFLKKPHVKAQMGYYVGGFWSVFYEFWNSGRYCLVFFQLKEGRSDEKKAAERAYWKHHMMVTYLTLIIGRYVQQLYRGGDVMV</sequence>
<evidence type="ECO:0000313" key="2">
    <source>
        <dbReference type="Proteomes" id="UP001054945"/>
    </source>
</evidence>
<dbReference type="AlphaFoldDB" id="A0AAV4XWE0"/>
<evidence type="ECO:0000313" key="1">
    <source>
        <dbReference type="EMBL" id="GIY98510.1"/>
    </source>
</evidence>
<accession>A0AAV4XWE0</accession>
<protein>
    <submittedName>
        <fullName evidence="1">Uncharacterized protein</fullName>
    </submittedName>
</protein>
<name>A0AAV4XWE0_CAEEX</name>
<organism evidence="1 2">
    <name type="scientific">Caerostris extrusa</name>
    <name type="common">Bark spider</name>
    <name type="synonym">Caerostris bankana</name>
    <dbReference type="NCBI Taxonomy" id="172846"/>
    <lineage>
        <taxon>Eukaryota</taxon>
        <taxon>Metazoa</taxon>
        <taxon>Ecdysozoa</taxon>
        <taxon>Arthropoda</taxon>
        <taxon>Chelicerata</taxon>
        <taxon>Arachnida</taxon>
        <taxon>Araneae</taxon>
        <taxon>Araneomorphae</taxon>
        <taxon>Entelegynae</taxon>
        <taxon>Araneoidea</taxon>
        <taxon>Araneidae</taxon>
        <taxon>Caerostris</taxon>
    </lineage>
</organism>
<dbReference type="Proteomes" id="UP001054945">
    <property type="component" value="Unassembled WGS sequence"/>
</dbReference>
<keyword evidence="2" id="KW-1185">Reference proteome</keyword>
<reference evidence="1 2" key="1">
    <citation type="submission" date="2021-06" db="EMBL/GenBank/DDBJ databases">
        <title>Caerostris extrusa draft genome.</title>
        <authorList>
            <person name="Kono N."/>
            <person name="Arakawa K."/>
        </authorList>
    </citation>
    <scope>NUCLEOTIDE SEQUENCE [LARGE SCALE GENOMIC DNA]</scope>
</reference>
<proteinExistence type="predicted"/>
<gene>
    <name evidence="1" type="ORF">CEXT_222751</name>
</gene>